<feature type="domain" description="DUF7730" evidence="1">
    <location>
        <begin position="3"/>
        <end position="152"/>
    </location>
</feature>
<dbReference type="Proteomes" id="UP001140560">
    <property type="component" value="Unassembled WGS sequence"/>
</dbReference>
<sequence length="163" mass="19079">MCLYSEAIEYLYTANSFSLSTEADEQPTIDYLSYYLLPQRLTQIRDLYFYWELDNYLYGSLASVLEGGFNQWFQSWDVLSKMAGLRHLNIRLSFRLSRHIDFYDALWKGKGQEILEPVKRVTAPREFVITLPDIRCSTDIDVGESKCIFRLPKDDATDDDDTL</sequence>
<dbReference type="OrthoDB" id="4757095at2759"/>
<dbReference type="EMBL" id="JAPEUY010000002">
    <property type="protein sequence ID" value="KAJ4376161.1"/>
    <property type="molecule type" value="Genomic_DNA"/>
</dbReference>
<gene>
    <name evidence="2" type="ORF">N0V83_001442</name>
</gene>
<evidence type="ECO:0000259" key="1">
    <source>
        <dbReference type="Pfam" id="PF24864"/>
    </source>
</evidence>
<protein>
    <recommendedName>
        <fullName evidence="1">DUF7730 domain-containing protein</fullName>
    </recommendedName>
</protein>
<name>A0A9W9CQE9_9PLEO</name>
<dbReference type="PANTHER" id="PTHR38790:SF9">
    <property type="entry name" value="F-BOX DOMAIN-CONTAINING PROTEIN"/>
    <property type="match status" value="1"/>
</dbReference>
<dbReference type="Pfam" id="PF24864">
    <property type="entry name" value="DUF7730"/>
    <property type="match status" value="1"/>
</dbReference>
<keyword evidence="3" id="KW-1185">Reference proteome</keyword>
<dbReference type="PANTHER" id="PTHR38790">
    <property type="entry name" value="2EXR DOMAIN-CONTAINING PROTEIN-RELATED"/>
    <property type="match status" value="1"/>
</dbReference>
<proteinExistence type="predicted"/>
<evidence type="ECO:0000313" key="3">
    <source>
        <dbReference type="Proteomes" id="UP001140560"/>
    </source>
</evidence>
<reference evidence="2" key="1">
    <citation type="submission" date="2022-10" db="EMBL/GenBank/DDBJ databases">
        <title>Tapping the CABI collections for fungal endophytes: first genome assemblies for Collariella, Neodidymelliopsis, Ascochyta clinopodiicola, Didymella pomorum, Didymosphaeria variabile, Neocosmospora piperis and Neocucurbitaria cava.</title>
        <authorList>
            <person name="Hill R."/>
        </authorList>
    </citation>
    <scope>NUCLEOTIDE SEQUENCE</scope>
    <source>
        <strain evidence="2">IMI 356814</strain>
    </source>
</reference>
<organism evidence="2 3">
    <name type="scientific">Neocucurbitaria cava</name>
    <dbReference type="NCBI Taxonomy" id="798079"/>
    <lineage>
        <taxon>Eukaryota</taxon>
        <taxon>Fungi</taxon>
        <taxon>Dikarya</taxon>
        <taxon>Ascomycota</taxon>
        <taxon>Pezizomycotina</taxon>
        <taxon>Dothideomycetes</taxon>
        <taxon>Pleosporomycetidae</taxon>
        <taxon>Pleosporales</taxon>
        <taxon>Pleosporineae</taxon>
        <taxon>Cucurbitariaceae</taxon>
        <taxon>Neocucurbitaria</taxon>
    </lineage>
</organism>
<evidence type="ECO:0000313" key="2">
    <source>
        <dbReference type="EMBL" id="KAJ4376161.1"/>
    </source>
</evidence>
<accession>A0A9W9CQE9</accession>
<dbReference type="InterPro" id="IPR056632">
    <property type="entry name" value="DUF7730"/>
</dbReference>
<comment type="caution">
    <text evidence="2">The sequence shown here is derived from an EMBL/GenBank/DDBJ whole genome shotgun (WGS) entry which is preliminary data.</text>
</comment>
<dbReference type="AlphaFoldDB" id="A0A9W9CQE9"/>